<dbReference type="AlphaFoldDB" id="A0AAD1YXR1"/>
<name>A0AAD1YXR1_9LAMI</name>
<evidence type="ECO:0000313" key="2">
    <source>
        <dbReference type="Proteomes" id="UP000834106"/>
    </source>
</evidence>
<sequence>MLERCECFGSCDYDKLYEDFPVEKKPFSLPSPLPQWPPGQGFATGKMCLGEIEVVKITKFSEIWSYVKLWGKEKGVSFYKPVEIPDGYFCLGHYCQQNDVLLRGYVLVAKAISTTKHCGDQIRGSTSDSPPLTKPLNYSLVWSADSRNDGQGFIWLPNAPVGYKSMGFVVTIESDEPDLEEVRCVRVDLTESCEAGDVIFDKNTFLSKDDFQIWNTRPSERGMFSKGVPVGTFFCSRNQSSEDELNIACLKNLDASFHAMPNLDQVHALFKHYGPSIFH</sequence>
<accession>A0AAD1YXR1</accession>
<dbReference type="PANTHER" id="PTHR48173">
    <property type="entry name" value="GNK2-HOMOLOGOUS DOMAIN-CONTAINING PROTEIN"/>
    <property type="match status" value="1"/>
</dbReference>
<dbReference type="InterPro" id="IPR009291">
    <property type="entry name" value="Vps62"/>
</dbReference>
<reference evidence="1" key="1">
    <citation type="submission" date="2023-05" db="EMBL/GenBank/DDBJ databases">
        <authorList>
            <person name="Huff M."/>
        </authorList>
    </citation>
    <scope>NUCLEOTIDE SEQUENCE</scope>
</reference>
<dbReference type="Pfam" id="PF06101">
    <property type="entry name" value="Vps62"/>
    <property type="match status" value="1"/>
</dbReference>
<gene>
    <name evidence="1" type="ORF">FPE_LOCUS6684</name>
</gene>
<proteinExistence type="predicted"/>
<dbReference type="EMBL" id="OU503039">
    <property type="protein sequence ID" value="CAI9759254.1"/>
    <property type="molecule type" value="Genomic_DNA"/>
</dbReference>
<dbReference type="PANTHER" id="PTHR48173:SF2">
    <property type="entry name" value="VACUOLAR PROTEIN SORTING-ASSOCIATED PROTEIN 62"/>
    <property type="match status" value="1"/>
</dbReference>
<keyword evidence="2" id="KW-1185">Reference proteome</keyword>
<organism evidence="1 2">
    <name type="scientific">Fraxinus pennsylvanica</name>
    <dbReference type="NCBI Taxonomy" id="56036"/>
    <lineage>
        <taxon>Eukaryota</taxon>
        <taxon>Viridiplantae</taxon>
        <taxon>Streptophyta</taxon>
        <taxon>Embryophyta</taxon>
        <taxon>Tracheophyta</taxon>
        <taxon>Spermatophyta</taxon>
        <taxon>Magnoliopsida</taxon>
        <taxon>eudicotyledons</taxon>
        <taxon>Gunneridae</taxon>
        <taxon>Pentapetalae</taxon>
        <taxon>asterids</taxon>
        <taxon>lamiids</taxon>
        <taxon>Lamiales</taxon>
        <taxon>Oleaceae</taxon>
        <taxon>Oleeae</taxon>
        <taxon>Fraxinus</taxon>
    </lineage>
</organism>
<evidence type="ECO:0000313" key="1">
    <source>
        <dbReference type="EMBL" id="CAI9759254.1"/>
    </source>
</evidence>
<protein>
    <submittedName>
        <fullName evidence="1">Uncharacterized protein</fullName>
    </submittedName>
</protein>
<dbReference type="Proteomes" id="UP000834106">
    <property type="component" value="Chromosome 4"/>
</dbReference>